<dbReference type="EMBL" id="JNCF01000032">
    <property type="protein sequence ID" value="KGP62944.1"/>
    <property type="molecule type" value="Genomic_DNA"/>
</dbReference>
<dbReference type="NCBIfam" id="TIGR00014">
    <property type="entry name" value="arsC"/>
    <property type="match status" value="1"/>
</dbReference>
<dbReference type="EC" id="1.20.4.1" evidence="4"/>
<dbReference type="CDD" id="cd03034">
    <property type="entry name" value="ArsC_ArsC"/>
    <property type="match status" value="1"/>
</dbReference>
<dbReference type="Proteomes" id="UP000054422">
    <property type="component" value="Unassembled WGS sequence"/>
</dbReference>
<evidence type="ECO:0000256" key="2">
    <source>
        <dbReference type="ARBA" id="ARBA00023002"/>
    </source>
</evidence>
<protein>
    <recommendedName>
        <fullName evidence="4">Arsenate reductase</fullName>
        <ecNumber evidence="4">1.20.4.1</ecNumber>
    </recommendedName>
</protein>
<proteinExistence type="inferred from homology"/>
<dbReference type="OrthoDB" id="9790554at2"/>
<dbReference type="Gene3D" id="3.40.30.10">
    <property type="entry name" value="Glutaredoxin"/>
    <property type="match status" value="1"/>
</dbReference>
<organism evidence="5 6">
    <name type="scientific">Legionella norrlandica</name>
    <dbReference type="NCBI Taxonomy" id="1498499"/>
    <lineage>
        <taxon>Bacteria</taxon>
        <taxon>Pseudomonadati</taxon>
        <taxon>Pseudomonadota</taxon>
        <taxon>Gammaproteobacteria</taxon>
        <taxon>Legionellales</taxon>
        <taxon>Legionellaceae</taxon>
        <taxon>Legionella</taxon>
    </lineage>
</organism>
<dbReference type="SUPFAM" id="SSF52833">
    <property type="entry name" value="Thioredoxin-like"/>
    <property type="match status" value="1"/>
</dbReference>
<comment type="similarity">
    <text evidence="1 3 4">Belongs to the ArsC family.</text>
</comment>
<dbReference type="GO" id="GO:0008794">
    <property type="term" value="F:arsenate reductase (glutaredoxin) activity"/>
    <property type="evidence" value="ECO:0007669"/>
    <property type="project" value="UniProtKB-UniRule"/>
</dbReference>
<dbReference type="Pfam" id="PF03960">
    <property type="entry name" value="ArsC"/>
    <property type="match status" value="1"/>
</dbReference>
<gene>
    <name evidence="5" type="ORF">EP47_07445</name>
</gene>
<accession>A0A0A2SU71</accession>
<evidence type="ECO:0000256" key="3">
    <source>
        <dbReference type="PROSITE-ProRule" id="PRU01282"/>
    </source>
</evidence>
<evidence type="ECO:0000256" key="1">
    <source>
        <dbReference type="ARBA" id="ARBA00007198"/>
    </source>
</evidence>
<dbReference type="RefSeq" id="WP_035890290.1">
    <property type="nucleotide sequence ID" value="NZ_JNCF01000032.1"/>
</dbReference>
<keyword evidence="2 4" id="KW-0560">Oxidoreductase</keyword>
<name>A0A0A2SU71_9GAMM</name>
<dbReference type="PROSITE" id="PS51353">
    <property type="entry name" value="ARSC"/>
    <property type="match status" value="1"/>
</dbReference>
<dbReference type="PANTHER" id="PTHR30041:SF4">
    <property type="entry name" value="ARSENATE REDUCTASE"/>
    <property type="match status" value="1"/>
</dbReference>
<evidence type="ECO:0000313" key="6">
    <source>
        <dbReference type="Proteomes" id="UP000054422"/>
    </source>
</evidence>
<dbReference type="AlphaFoldDB" id="A0A0A2SU71"/>
<dbReference type="PANTHER" id="PTHR30041">
    <property type="entry name" value="ARSENATE REDUCTASE"/>
    <property type="match status" value="1"/>
</dbReference>
<evidence type="ECO:0000313" key="5">
    <source>
        <dbReference type="EMBL" id="KGP62944.1"/>
    </source>
</evidence>
<evidence type="ECO:0000256" key="4">
    <source>
        <dbReference type="RuleBase" id="RU362029"/>
    </source>
</evidence>
<reference evidence="5 6" key="1">
    <citation type="submission" date="2014-05" db="EMBL/GenBank/DDBJ databases">
        <authorList>
            <person name="Rizzardi K."/>
            <person name="Winiecka-Krusnell J."/>
            <person name="Ramliden M."/>
            <person name="Alm E."/>
            <person name="Andersson S."/>
            <person name="Byfors S."/>
        </authorList>
    </citation>
    <scope>NUCLEOTIDE SEQUENCE [LARGE SCALE GENOMIC DNA]</scope>
    <source>
        <strain evidence="5 6">LEGN</strain>
    </source>
</reference>
<dbReference type="STRING" id="1498499.EP47_07445"/>
<comment type="catalytic activity">
    <reaction evidence="4">
        <text>[glutaredoxin]-dithiol + arsenate + glutathione + H(+) = glutathionyl-S-S-[glutaredoxin] + arsenite + H2O</text>
        <dbReference type="Rhea" id="RHEA:22016"/>
        <dbReference type="Rhea" id="RHEA-COMP:10729"/>
        <dbReference type="Rhea" id="RHEA-COMP:17668"/>
        <dbReference type="ChEBI" id="CHEBI:15377"/>
        <dbReference type="ChEBI" id="CHEBI:15378"/>
        <dbReference type="ChEBI" id="CHEBI:29242"/>
        <dbReference type="ChEBI" id="CHEBI:29950"/>
        <dbReference type="ChEBI" id="CHEBI:48597"/>
        <dbReference type="ChEBI" id="CHEBI:57925"/>
        <dbReference type="ChEBI" id="CHEBI:146199"/>
        <dbReference type="EC" id="1.20.4.1"/>
    </reaction>
</comment>
<comment type="caution">
    <text evidence="5">The sequence shown here is derived from an EMBL/GenBank/DDBJ whole genome shotgun (WGS) entry which is preliminary data.</text>
</comment>
<keyword evidence="6" id="KW-1185">Reference proteome</keyword>
<sequence length="113" mass="13116">MQKITIYHNPRCSKSRKALEILQNKGFNPIVIEYLKTPLNLDQLKTLRSYFALKDFVRTNENVFKDLGLALDNEAQVLEAMLKEPILMQRPIVTFKDKAVIGRPPEKVLELFD</sequence>
<dbReference type="InterPro" id="IPR036249">
    <property type="entry name" value="Thioredoxin-like_sf"/>
</dbReference>
<dbReference type="InterPro" id="IPR006660">
    <property type="entry name" value="Arsenate_reductase-like"/>
</dbReference>
<dbReference type="InterPro" id="IPR006659">
    <property type="entry name" value="Arsenate_reductase"/>
</dbReference>